<dbReference type="EMBL" id="CP097509">
    <property type="protein sequence ID" value="URE21244.1"/>
    <property type="molecule type" value="Genomic_DNA"/>
</dbReference>
<sequence>MGRDSKPKESGDKGKGKQAASSATDDNASNGKGKGGKSSDGLDTCTFVKAHSRKLAALKSQGTYYVKNKARLMKHRRSSKMAG</sequence>
<feature type="compositionally biased region" description="Basic and acidic residues" evidence="1">
    <location>
        <begin position="1"/>
        <end position="15"/>
    </location>
</feature>
<evidence type="ECO:0000256" key="1">
    <source>
        <dbReference type="SAM" id="MobiDB-lite"/>
    </source>
</evidence>
<reference evidence="2" key="1">
    <citation type="submission" date="2022-05" db="EMBL/GenBank/DDBJ databases">
        <title>The Musa troglodytarum L. genome provides insights into the mechanism of non-climacteric behaviour and enrichment of carotenoids.</title>
        <authorList>
            <person name="Wang J."/>
        </authorList>
    </citation>
    <scope>NUCLEOTIDE SEQUENCE</scope>
    <source>
        <tissue evidence="2">Leaf</tissue>
    </source>
</reference>
<name>A0A9E7KMH8_9LILI</name>
<proteinExistence type="predicted"/>
<dbReference type="Proteomes" id="UP001055439">
    <property type="component" value="Chromosome 7"/>
</dbReference>
<evidence type="ECO:0000313" key="2">
    <source>
        <dbReference type="EMBL" id="URE21244.1"/>
    </source>
</evidence>
<dbReference type="AlphaFoldDB" id="A0A9E7KMH8"/>
<feature type="region of interest" description="Disordered" evidence="1">
    <location>
        <begin position="1"/>
        <end position="44"/>
    </location>
</feature>
<gene>
    <name evidence="2" type="ORF">MUK42_03082</name>
</gene>
<feature type="compositionally biased region" description="Low complexity" evidence="1">
    <location>
        <begin position="19"/>
        <end position="31"/>
    </location>
</feature>
<protein>
    <submittedName>
        <fullName evidence="2">Uncharacterized protein</fullName>
    </submittedName>
</protein>
<evidence type="ECO:0000313" key="3">
    <source>
        <dbReference type="Proteomes" id="UP001055439"/>
    </source>
</evidence>
<keyword evidence="3" id="KW-1185">Reference proteome</keyword>
<dbReference type="OrthoDB" id="441812at2759"/>
<accession>A0A9E7KMH8</accession>
<organism evidence="2 3">
    <name type="scientific">Musa troglodytarum</name>
    <name type="common">fe'i banana</name>
    <dbReference type="NCBI Taxonomy" id="320322"/>
    <lineage>
        <taxon>Eukaryota</taxon>
        <taxon>Viridiplantae</taxon>
        <taxon>Streptophyta</taxon>
        <taxon>Embryophyta</taxon>
        <taxon>Tracheophyta</taxon>
        <taxon>Spermatophyta</taxon>
        <taxon>Magnoliopsida</taxon>
        <taxon>Liliopsida</taxon>
        <taxon>Zingiberales</taxon>
        <taxon>Musaceae</taxon>
        <taxon>Musa</taxon>
    </lineage>
</organism>